<comment type="subcellular location">
    <subcellularLocation>
        <location evidence="1">Virion</location>
    </subcellularLocation>
</comment>
<evidence type="ECO:0000256" key="3">
    <source>
        <dbReference type="ARBA" id="ARBA00022431"/>
    </source>
</evidence>
<dbReference type="Pfam" id="PF02305">
    <property type="entry name" value="Phage_F"/>
    <property type="match status" value="1"/>
</dbReference>
<evidence type="ECO:0000256" key="2">
    <source>
        <dbReference type="ARBA" id="ARBA00009963"/>
    </source>
</evidence>
<dbReference type="InterPro" id="IPR003514">
    <property type="entry name" value="Microviridae_protein_F"/>
</dbReference>
<evidence type="ECO:0000256" key="4">
    <source>
        <dbReference type="ARBA" id="ARBA00022561"/>
    </source>
</evidence>
<dbReference type="Gene3D" id="2.60.169.10">
    <property type="entry name" value="Microviridae F protein"/>
    <property type="match status" value="2"/>
</dbReference>
<evidence type="ECO:0000256" key="1">
    <source>
        <dbReference type="ARBA" id="ARBA00004328"/>
    </source>
</evidence>
<dbReference type="EMBL" id="MK249202">
    <property type="protein sequence ID" value="QCQ84983.1"/>
    <property type="molecule type" value="Genomic_DNA"/>
</dbReference>
<proteinExistence type="inferred from homology"/>
<keyword evidence="4" id="KW-0167">Capsid protein</keyword>
<protein>
    <submittedName>
        <fullName evidence="6">Major capsid protein</fullName>
    </submittedName>
</protein>
<comment type="similarity">
    <text evidence="2">Belongs to the microviridae F protein family.</text>
</comment>
<dbReference type="Proteomes" id="UP000325015">
    <property type="component" value="Genome"/>
</dbReference>
<dbReference type="InterPro" id="IPR037002">
    <property type="entry name" value="Microviridae_protein_F_sf"/>
</dbReference>
<sequence length="544" mass="59962">MQVRDMKQKSVGIHDFAMNPRADVMRSSFPVRQGKKVAFSASYLVPIYCEEVLPGDTFNITCDTVARTAVPIVPVLDNWHMEFFAFFTPNRLVWTNWMKMLGAQDNPADSIAFTVPVSTSAVGGYGIGGIHDYFGLPTAGQITAGLTYNHQTLPLRMYNKIYNEWFRDQNLQNSLPNNTGNGPDNPGDYVLTKRGKRHDYFTACLPWPQKGTAVTLPLGTTAPITSTGLAIALDNSTFNRTGTGINLTSGTNVPTWSNSTAVPSSVANFGVAGATVQALQANLSGAAGPTVNLFRQYFQTQKFMERQARGGTRYTELIQSHFGVRPPDYRLDRPEYIGGGKIPILTNAIPQTSATGLTGGTTPAGNLAATGYANGRVGFNYSSQEHGYIIMLANVRADLTYQQGLRRHWSRQTIYDFYFPVFAMLGEQTVLNREIYSDGSAADNTTFGYIPRWDEYRHFPTEIAGIFRSTAAGTIDYWHSSQRFTTLPSLNTTFITDDTNTVLQRNFAAGAATQGQQFLCDFMFTGRVARPLPMNSVPGMIDHF</sequence>
<dbReference type="InterPro" id="IPR016184">
    <property type="entry name" value="Capsid/spike_ssDNA_virus"/>
</dbReference>
<reference evidence="6" key="1">
    <citation type="submission" date="2018-12" db="EMBL/GenBank/DDBJ databases">
        <title>Singled stranded DNA viruses identified in blackflies (Austrosimulium ungulatum) sampled in New Zealand.</title>
        <authorList>
            <person name="Kraberger S."/>
            <person name="Fontenele R.S."/>
            <person name="Schmidlin K."/>
            <person name="Walters M."/>
            <person name="Varsani A."/>
        </authorList>
    </citation>
    <scope>NUCLEOTIDE SEQUENCE [LARGE SCALE GENOMIC DNA]</scope>
    <source>
        <strain evidence="6">143</strain>
    </source>
</reference>
<accession>A0A4V1F5G5</accession>
<dbReference type="GO" id="GO:0039615">
    <property type="term" value="C:T=1 icosahedral viral capsid"/>
    <property type="evidence" value="ECO:0007669"/>
    <property type="project" value="UniProtKB-KW"/>
</dbReference>
<evidence type="ECO:0000313" key="6">
    <source>
        <dbReference type="EMBL" id="QCQ84983.1"/>
    </source>
</evidence>
<dbReference type="SUPFAM" id="SSF88645">
    <property type="entry name" value="ssDNA viruses"/>
    <property type="match status" value="1"/>
</dbReference>
<keyword evidence="5" id="KW-0946">Virion</keyword>
<evidence type="ECO:0000256" key="5">
    <source>
        <dbReference type="ARBA" id="ARBA00022844"/>
    </source>
</evidence>
<dbReference type="GO" id="GO:0005198">
    <property type="term" value="F:structural molecule activity"/>
    <property type="evidence" value="ECO:0007669"/>
    <property type="project" value="InterPro"/>
</dbReference>
<name>A0A4V1F5G5_9VIRU</name>
<keyword evidence="3" id="KW-1140">T=1 icosahedral capsid protein</keyword>
<organism evidence="6">
    <name type="scientific">Blackfly microvirus SF02</name>
    <dbReference type="NCBI Taxonomy" id="2576452"/>
    <lineage>
        <taxon>Viruses</taxon>
        <taxon>Monodnaviria</taxon>
        <taxon>Sangervirae</taxon>
        <taxon>Phixviricota</taxon>
        <taxon>Malgrandaviricetes</taxon>
        <taxon>Petitvirales</taxon>
        <taxon>Microviridae</taxon>
        <taxon>Microvirus</taxon>
    </lineage>
</organism>